<evidence type="ECO:0000313" key="2">
    <source>
        <dbReference type="EMBL" id="OAX76929.1"/>
    </source>
</evidence>
<evidence type="ECO:0000313" key="3">
    <source>
        <dbReference type="Proteomes" id="UP000091918"/>
    </source>
</evidence>
<keyword evidence="3" id="KW-1185">Reference proteome</keyword>
<dbReference type="AlphaFoldDB" id="A0A1B7NJ83"/>
<gene>
    <name evidence="2" type="ORF">ACJ72_08778</name>
</gene>
<evidence type="ECO:0000259" key="1">
    <source>
        <dbReference type="PROSITE" id="PS50181"/>
    </source>
</evidence>
<comment type="caution">
    <text evidence="2">The sequence shown here is derived from an EMBL/GenBank/DDBJ whole genome shotgun (WGS) entry which is preliminary data.</text>
</comment>
<dbReference type="OrthoDB" id="5295250at2759"/>
<organism evidence="2 3">
    <name type="scientific">Emergomyces africanus</name>
    <dbReference type="NCBI Taxonomy" id="1955775"/>
    <lineage>
        <taxon>Eukaryota</taxon>
        <taxon>Fungi</taxon>
        <taxon>Dikarya</taxon>
        <taxon>Ascomycota</taxon>
        <taxon>Pezizomycotina</taxon>
        <taxon>Eurotiomycetes</taxon>
        <taxon>Eurotiomycetidae</taxon>
        <taxon>Onygenales</taxon>
        <taxon>Ajellomycetaceae</taxon>
        <taxon>Emergomyces</taxon>
    </lineage>
</organism>
<dbReference type="PROSITE" id="PS50181">
    <property type="entry name" value="FBOX"/>
    <property type="match status" value="1"/>
</dbReference>
<dbReference type="Proteomes" id="UP000091918">
    <property type="component" value="Unassembled WGS sequence"/>
</dbReference>
<feature type="domain" description="F-box" evidence="1">
    <location>
        <begin position="52"/>
        <end position="102"/>
    </location>
</feature>
<dbReference type="Gene3D" id="1.20.1280.50">
    <property type="match status" value="1"/>
</dbReference>
<proteinExistence type="predicted"/>
<name>A0A1B7NJ83_9EURO</name>
<accession>A0A1B7NJ83</accession>
<dbReference type="STRING" id="1658172.A0A1B7NJ83"/>
<dbReference type="EMBL" id="LGUA01003981">
    <property type="protein sequence ID" value="OAX76929.1"/>
    <property type="molecule type" value="Genomic_DNA"/>
</dbReference>
<sequence>MDPAVVHECYRALPTAATAAPARQQLFQSLVQHLSTEDCRILYNLIYAKFHVDILGCLPIELAAGIAAYLAPWDVFRYRSVSKRWNEILSSPLVCSSSFHAYFPDYQRLDTNEPGWPRLFRQVSKRRLALVMGRPYSKSFFPYSWDRWSKTQFLSYHDGMIAHVINNHRSIQVLSVVDGLIATYQTDNRNFFSIVALSGTAVAAATMGG</sequence>
<dbReference type="Pfam" id="PF12937">
    <property type="entry name" value="F-box-like"/>
    <property type="match status" value="1"/>
</dbReference>
<dbReference type="InterPro" id="IPR036047">
    <property type="entry name" value="F-box-like_dom_sf"/>
</dbReference>
<reference evidence="2 3" key="1">
    <citation type="submission" date="2015-07" db="EMBL/GenBank/DDBJ databases">
        <title>Emmonsia species relationships and genome sequence.</title>
        <authorList>
            <person name="Cuomo C.A."/>
            <person name="Schwartz I.S."/>
            <person name="Kenyon C."/>
            <person name="de Hoog G.S."/>
            <person name="Govender N.P."/>
            <person name="Botha A."/>
            <person name="Moreno L."/>
            <person name="de Vries M."/>
            <person name="Munoz J.F."/>
            <person name="Stielow J.B."/>
        </authorList>
    </citation>
    <scope>NUCLEOTIDE SEQUENCE [LARGE SCALE GENOMIC DNA]</scope>
    <source>
        <strain evidence="2 3">CBS 136260</strain>
    </source>
</reference>
<dbReference type="InterPro" id="IPR001810">
    <property type="entry name" value="F-box_dom"/>
</dbReference>
<dbReference type="SUPFAM" id="SSF81383">
    <property type="entry name" value="F-box domain"/>
    <property type="match status" value="1"/>
</dbReference>
<protein>
    <recommendedName>
        <fullName evidence="1">F-box domain-containing protein</fullName>
    </recommendedName>
</protein>